<gene>
    <name evidence="2" type="ORF">CHT98_20885</name>
</gene>
<feature type="compositionally biased region" description="Polar residues" evidence="1">
    <location>
        <begin position="117"/>
        <end position="126"/>
    </location>
</feature>
<accession>A0A235HB21</accession>
<dbReference type="Pfam" id="PF17269">
    <property type="entry name" value="DUF5335"/>
    <property type="match status" value="1"/>
</dbReference>
<dbReference type="EMBL" id="NOWT01000022">
    <property type="protein sequence ID" value="OYD82405.1"/>
    <property type="molecule type" value="Genomic_DNA"/>
</dbReference>
<organism evidence="2 3">
    <name type="scientific">Azospirillum brasilense</name>
    <dbReference type="NCBI Taxonomy" id="192"/>
    <lineage>
        <taxon>Bacteria</taxon>
        <taxon>Pseudomonadati</taxon>
        <taxon>Pseudomonadota</taxon>
        <taxon>Alphaproteobacteria</taxon>
        <taxon>Rhodospirillales</taxon>
        <taxon>Azospirillaceae</taxon>
        <taxon>Azospirillum</taxon>
    </lineage>
</organism>
<dbReference type="Proteomes" id="UP000215367">
    <property type="component" value="Unassembled WGS sequence"/>
</dbReference>
<evidence type="ECO:0000313" key="2">
    <source>
        <dbReference type="EMBL" id="OYD82405.1"/>
    </source>
</evidence>
<dbReference type="AlphaFoldDB" id="A0A235HB21"/>
<name>A0A235HB21_AZOBR</name>
<geneLocation type="plasmid" evidence="2">
    <name>unnamed</name>
</geneLocation>
<proteinExistence type="predicted"/>
<feature type="region of interest" description="Disordered" evidence="1">
    <location>
        <begin position="105"/>
        <end position="126"/>
    </location>
</feature>
<dbReference type="RefSeq" id="WP_094305399.1">
    <property type="nucleotide sequence ID" value="NZ_NOWT01000022.1"/>
</dbReference>
<evidence type="ECO:0000313" key="3">
    <source>
        <dbReference type="Proteomes" id="UP000215367"/>
    </source>
</evidence>
<comment type="caution">
    <text evidence="2">The sequence shown here is derived from an EMBL/GenBank/DDBJ whole genome shotgun (WGS) entry which is preliminary data.</text>
</comment>
<evidence type="ECO:0000256" key="1">
    <source>
        <dbReference type="SAM" id="MobiDB-lite"/>
    </source>
</evidence>
<reference evidence="2 3" key="1">
    <citation type="submission" date="2017-07" db="EMBL/GenBank/DDBJ databases">
        <title>Whole genome sequence of Azospirillum brasilense 2A1, a potential biofertilizer strain.</title>
        <authorList>
            <person name="Fontana C.A."/>
            <person name="Toffoli L.M."/>
            <person name="Salazar S.M."/>
            <person name="Puglisi E."/>
            <person name="Pedraza R."/>
            <person name="Bassi D."/>
            <person name="Cocconcelli P.S."/>
        </authorList>
    </citation>
    <scope>NUCLEOTIDE SEQUENCE [LARGE SCALE GENOMIC DNA]</scope>
    <source>
        <strain evidence="2 3">2A1</strain>
        <plasmid evidence="2">unnamed</plasmid>
    </source>
</reference>
<dbReference type="InterPro" id="IPR035223">
    <property type="entry name" value="DUF5335"/>
</dbReference>
<keyword evidence="2" id="KW-0614">Plasmid</keyword>
<protein>
    <submittedName>
        <fullName evidence="2">Uncharacterized protein</fullName>
    </submittedName>
</protein>
<sequence length="126" mass="14098">MALQKLDKAEWHSFLDYLSKGLVGKRTEIEVASLALGQQIEAEWLPLLGIVYDPKDDIIEIALEGLDHIVNRPRELYVDLAVGNLASLEIVDADDSRQIITLRDPLMLPPPSEARPSAQQGQERSR</sequence>